<dbReference type="InterPro" id="IPR029044">
    <property type="entry name" value="Nucleotide-diphossugar_trans"/>
</dbReference>
<evidence type="ECO:0000256" key="5">
    <source>
        <dbReference type="ARBA" id="ARBA00048128"/>
    </source>
</evidence>
<evidence type="ECO:0000313" key="7">
    <source>
        <dbReference type="EMBL" id="CAK9249843.1"/>
    </source>
</evidence>
<accession>A0ABP0V5Y7</accession>
<dbReference type="NCBIfam" id="TIGR01099">
    <property type="entry name" value="galU"/>
    <property type="match status" value="1"/>
</dbReference>
<feature type="domain" description="Nucleotidyl transferase" evidence="6">
    <location>
        <begin position="5"/>
        <end position="241"/>
    </location>
</feature>
<gene>
    <name evidence="7" type="ORF">CSSPJE1EN1_LOCUS25221</name>
</gene>
<keyword evidence="4" id="KW-0548">Nucleotidyltransferase</keyword>
<dbReference type="PANTHER" id="PTHR43197:SF1">
    <property type="entry name" value="UTP--GLUCOSE-1-PHOSPHATE URIDYLYLTRANSFERASE"/>
    <property type="match status" value="1"/>
</dbReference>
<comment type="caution">
    <text evidence="7">The sequence shown here is derived from an EMBL/GenBank/DDBJ whole genome shotgun (WGS) entry which is preliminary data.</text>
</comment>
<dbReference type="InterPro" id="IPR005771">
    <property type="entry name" value="GalU_uridylyltTrfase_bac/arc"/>
</dbReference>
<protein>
    <recommendedName>
        <fullName evidence="2">UTP--glucose-1-phosphate uridylyltransferase</fullName>
        <ecNumber evidence="2">2.7.7.9</ecNumber>
    </recommendedName>
</protein>
<proteinExistence type="inferred from homology"/>
<dbReference type="EC" id="2.7.7.9" evidence="2"/>
<sequence>MKIRKAVIPAAGLGTRFLPATKAIPKEMIPIVDTPMIQHIVEEAVRAGAETVVLITARHKEAIENHFDYNYELEHTMDEKEKKDLAELSRSIGRLCNIVSVRQKNPMGLGHAILCSEPVIGNEPFAILLGDDLIDSEVPCSKQLADIFERERSSVVGVMEVPQAEVSKYGIVGGKMVNARLMQVEYLVEKPAADKAPSRFAIPGRYVLTPTIFDCLRETKPGKGGEIQLTDGLQLLLKERNFSLISSMELATIQGIG</sequence>
<evidence type="ECO:0000256" key="1">
    <source>
        <dbReference type="ARBA" id="ARBA00006890"/>
    </source>
</evidence>
<organism evidence="7 8">
    <name type="scientific">Sphagnum jensenii</name>
    <dbReference type="NCBI Taxonomy" id="128206"/>
    <lineage>
        <taxon>Eukaryota</taxon>
        <taxon>Viridiplantae</taxon>
        <taxon>Streptophyta</taxon>
        <taxon>Embryophyta</taxon>
        <taxon>Bryophyta</taxon>
        <taxon>Sphagnophytina</taxon>
        <taxon>Sphagnopsida</taxon>
        <taxon>Sphagnales</taxon>
        <taxon>Sphagnaceae</taxon>
        <taxon>Sphagnum</taxon>
    </lineage>
</organism>
<comment type="similarity">
    <text evidence="1">Belongs to the UDPGP type 2 family.</text>
</comment>
<dbReference type="CDD" id="cd02541">
    <property type="entry name" value="UGPase_prokaryotic"/>
    <property type="match status" value="1"/>
</dbReference>
<keyword evidence="8" id="KW-1185">Reference proteome</keyword>
<evidence type="ECO:0000256" key="3">
    <source>
        <dbReference type="ARBA" id="ARBA00022679"/>
    </source>
</evidence>
<keyword evidence="3" id="KW-0808">Transferase</keyword>
<dbReference type="SUPFAM" id="SSF53448">
    <property type="entry name" value="Nucleotide-diphospho-sugar transferases"/>
    <property type="match status" value="1"/>
</dbReference>
<dbReference type="InterPro" id="IPR005835">
    <property type="entry name" value="NTP_transferase_dom"/>
</dbReference>
<dbReference type="PANTHER" id="PTHR43197">
    <property type="entry name" value="UTP--GLUCOSE-1-PHOSPHATE URIDYLYLTRANSFERASE"/>
    <property type="match status" value="1"/>
</dbReference>
<evidence type="ECO:0000256" key="4">
    <source>
        <dbReference type="ARBA" id="ARBA00022695"/>
    </source>
</evidence>
<dbReference type="Gene3D" id="3.90.550.10">
    <property type="entry name" value="Spore Coat Polysaccharide Biosynthesis Protein SpsA, Chain A"/>
    <property type="match status" value="1"/>
</dbReference>
<evidence type="ECO:0000259" key="6">
    <source>
        <dbReference type="Pfam" id="PF00483"/>
    </source>
</evidence>
<evidence type="ECO:0000313" key="8">
    <source>
        <dbReference type="Proteomes" id="UP001497444"/>
    </source>
</evidence>
<dbReference type="Pfam" id="PF00483">
    <property type="entry name" value="NTP_transferase"/>
    <property type="match status" value="1"/>
</dbReference>
<name>A0ABP0V5Y7_9BRYO</name>
<dbReference type="EMBL" id="CAXAQS010000054">
    <property type="protein sequence ID" value="CAK9249843.1"/>
    <property type="molecule type" value="Genomic_DNA"/>
</dbReference>
<evidence type="ECO:0000256" key="2">
    <source>
        <dbReference type="ARBA" id="ARBA00012415"/>
    </source>
</evidence>
<reference evidence="7" key="1">
    <citation type="submission" date="2024-02" db="EMBL/GenBank/DDBJ databases">
        <authorList>
            <consortium name="ELIXIR-Norway"/>
            <consortium name="Elixir Norway"/>
        </authorList>
    </citation>
    <scope>NUCLEOTIDE SEQUENCE</scope>
</reference>
<dbReference type="Proteomes" id="UP001497444">
    <property type="component" value="Unassembled WGS sequence"/>
</dbReference>
<comment type="catalytic activity">
    <reaction evidence="5">
        <text>alpha-D-glucose 1-phosphate + UTP + H(+) = UDP-alpha-D-glucose + diphosphate</text>
        <dbReference type="Rhea" id="RHEA:19889"/>
        <dbReference type="ChEBI" id="CHEBI:15378"/>
        <dbReference type="ChEBI" id="CHEBI:33019"/>
        <dbReference type="ChEBI" id="CHEBI:46398"/>
        <dbReference type="ChEBI" id="CHEBI:58601"/>
        <dbReference type="ChEBI" id="CHEBI:58885"/>
        <dbReference type="EC" id="2.7.7.9"/>
    </reaction>
</comment>